<sequence length="630" mass="70495">MDQADSCSCEETGVIICGGGPTGVVLSVLLGMMKVPNIVLEKEKGITTDPRGIALDEDGIRILQSIGIYDRIYTEIGSCMEVFNFVTGSEPDLTKRPLIRMEYKTTEGGTGHVGFICHKQPTMEKAVRDQIEKMPDSQIRTGSTVIGVGEDSKNVLVDYIDASGNGRRLKGSFLVGADGKTGYVRKKYLEPKGIIMEKCKQSTYEETWVALNWQISLPAEKTHPDFPLWRLGYTPEEVYDQFFPTDFRFLCNPRRPSVCGRFGLPKDRLWRFEFVVLNGEDGYKMATGEEVAKIIYPYLTHPGIRYGLPHSVRFPEDCIKTLRSRPFSFVARSCNKWALGRVILAGDAAHVFPPFAGGQGIASGFRDASALGWRLALLHRDPTADHDQILKAWYTERKQQLERSLAATIRNGEYVTESNPVKVFVREWYMWAIQMIPSVRKQVQLGARADGMTRYRYSPGLPFLAEMGGGLLLPQVYAYNFKTRRVCFTDDMIFSPEKTGLFQLVVLPNSPEEIDDLLRATVDTDKLAKGLFCCEEATVLIQSVTCAIQPTAVYARDIARIATGDEFGADAVLCKDRPPPIGYDELRLKKEVGGKQLLILRCDRFVFAACDTRDELREAARRLGHAVPGS</sequence>
<dbReference type="Proteomes" id="UP000019484">
    <property type="component" value="Unassembled WGS sequence"/>
</dbReference>
<dbReference type="InterPro" id="IPR050631">
    <property type="entry name" value="PheA/TfdB_FAD_monoxygenase"/>
</dbReference>
<name>W9Y593_9EURO</name>
<dbReference type="Pfam" id="PF01494">
    <property type="entry name" value="FAD_binding_3"/>
    <property type="match status" value="2"/>
</dbReference>
<evidence type="ECO:0000256" key="2">
    <source>
        <dbReference type="ARBA" id="ARBA00022827"/>
    </source>
</evidence>
<keyword evidence="2" id="KW-0274">FAD</keyword>
<comment type="caution">
    <text evidence="5">The sequence shown here is derived from an EMBL/GenBank/DDBJ whole genome shotgun (WGS) entry which is preliminary data.</text>
</comment>
<dbReference type="HOGENOM" id="CLU_026314_0_0_1"/>
<accession>W9Y593</accession>
<dbReference type="RefSeq" id="XP_007723704.1">
    <property type="nucleotide sequence ID" value="XM_007725514.1"/>
</dbReference>
<evidence type="ECO:0000313" key="5">
    <source>
        <dbReference type="EMBL" id="EXJ87698.1"/>
    </source>
</evidence>
<dbReference type="GO" id="GO:0016491">
    <property type="term" value="F:oxidoreductase activity"/>
    <property type="evidence" value="ECO:0007669"/>
    <property type="project" value="UniProtKB-KW"/>
</dbReference>
<keyword evidence="1" id="KW-0285">Flavoprotein</keyword>
<evidence type="ECO:0000256" key="3">
    <source>
        <dbReference type="ARBA" id="ARBA00023002"/>
    </source>
</evidence>
<dbReference type="InterPro" id="IPR002938">
    <property type="entry name" value="FAD-bd"/>
</dbReference>
<dbReference type="AlphaFoldDB" id="W9Y593"/>
<proteinExistence type="predicted"/>
<evidence type="ECO:0000259" key="4">
    <source>
        <dbReference type="Pfam" id="PF01494"/>
    </source>
</evidence>
<dbReference type="Gene3D" id="3.50.50.60">
    <property type="entry name" value="FAD/NAD(P)-binding domain"/>
    <property type="match status" value="2"/>
</dbReference>
<feature type="domain" description="FAD-binding" evidence="4">
    <location>
        <begin position="325"/>
        <end position="402"/>
    </location>
</feature>
<dbReference type="PANTHER" id="PTHR43476:SF3">
    <property type="entry name" value="FAD-BINDING MONOOXYGENASE"/>
    <property type="match status" value="1"/>
</dbReference>
<dbReference type="EMBL" id="AMWN01000004">
    <property type="protein sequence ID" value="EXJ87698.1"/>
    <property type="molecule type" value="Genomic_DNA"/>
</dbReference>
<dbReference type="GeneID" id="19159503"/>
<dbReference type="OrthoDB" id="10016252at2759"/>
<gene>
    <name evidence="5" type="ORF">A1O1_04623</name>
</gene>
<dbReference type="STRING" id="1182541.W9Y593"/>
<dbReference type="InterPro" id="IPR036188">
    <property type="entry name" value="FAD/NAD-bd_sf"/>
</dbReference>
<reference evidence="5 6" key="1">
    <citation type="submission" date="2013-03" db="EMBL/GenBank/DDBJ databases">
        <title>The Genome Sequence of Capronia coronata CBS 617.96.</title>
        <authorList>
            <consortium name="The Broad Institute Genomics Platform"/>
            <person name="Cuomo C."/>
            <person name="de Hoog S."/>
            <person name="Gorbushina A."/>
            <person name="Walker B."/>
            <person name="Young S.K."/>
            <person name="Zeng Q."/>
            <person name="Gargeya S."/>
            <person name="Fitzgerald M."/>
            <person name="Haas B."/>
            <person name="Abouelleil A."/>
            <person name="Allen A.W."/>
            <person name="Alvarado L."/>
            <person name="Arachchi H.M."/>
            <person name="Berlin A.M."/>
            <person name="Chapman S.B."/>
            <person name="Gainer-Dewar J."/>
            <person name="Goldberg J."/>
            <person name="Griggs A."/>
            <person name="Gujja S."/>
            <person name="Hansen M."/>
            <person name="Howarth C."/>
            <person name="Imamovic A."/>
            <person name="Ireland A."/>
            <person name="Larimer J."/>
            <person name="McCowan C."/>
            <person name="Murphy C."/>
            <person name="Pearson M."/>
            <person name="Poon T.W."/>
            <person name="Priest M."/>
            <person name="Roberts A."/>
            <person name="Saif S."/>
            <person name="Shea T."/>
            <person name="Sisk P."/>
            <person name="Sykes S."/>
            <person name="Wortman J."/>
            <person name="Nusbaum C."/>
            <person name="Birren B."/>
        </authorList>
    </citation>
    <scope>NUCLEOTIDE SEQUENCE [LARGE SCALE GENOMIC DNA]</scope>
    <source>
        <strain evidence="5 6">CBS 617.96</strain>
    </source>
</reference>
<feature type="domain" description="FAD-binding" evidence="4">
    <location>
        <begin position="11"/>
        <end position="188"/>
    </location>
</feature>
<organism evidence="5 6">
    <name type="scientific">Capronia coronata CBS 617.96</name>
    <dbReference type="NCBI Taxonomy" id="1182541"/>
    <lineage>
        <taxon>Eukaryota</taxon>
        <taxon>Fungi</taxon>
        <taxon>Dikarya</taxon>
        <taxon>Ascomycota</taxon>
        <taxon>Pezizomycotina</taxon>
        <taxon>Eurotiomycetes</taxon>
        <taxon>Chaetothyriomycetidae</taxon>
        <taxon>Chaetothyriales</taxon>
        <taxon>Herpotrichiellaceae</taxon>
        <taxon>Capronia</taxon>
    </lineage>
</organism>
<protein>
    <recommendedName>
        <fullName evidence="4">FAD-binding domain-containing protein</fullName>
    </recommendedName>
</protein>
<evidence type="ECO:0000256" key="1">
    <source>
        <dbReference type="ARBA" id="ARBA00022630"/>
    </source>
</evidence>
<dbReference type="PANTHER" id="PTHR43476">
    <property type="entry name" value="3-(3-HYDROXY-PHENYL)PROPIONATE/3-HYDROXYCINNAMIC ACID HYDROXYLASE"/>
    <property type="match status" value="1"/>
</dbReference>
<evidence type="ECO:0000313" key="6">
    <source>
        <dbReference type="Proteomes" id="UP000019484"/>
    </source>
</evidence>
<dbReference type="eggNOG" id="ENOG502SK3T">
    <property type="taxonomic scope" value="Eukaryota"/>
</dbReference>
<dbReference type="GO" id="GO:0071949">
    <property type="term" value="F:FAD binding"/>
    <property type="evidence" value="ECO:0007669"/>
    <property type="project" value="InterPro"/>
</dbReference>
<keyword evidence="3" id="KW-0560">Oxidoreductase</keyword>
<dbReference type="SUPFAM" id="SSF51905">
    <property type="entry name" value="FAD/NAD(P)-binding domain"/>
    <property type="match status" value="1"/>
</dbReference>
<dbReference type="PRINTS" id="PR00420">
    <property type="entry name" value="RNGMNOXGNASE"/>
</dbReference>
<keyword evidence="6" id="KW-1185">Reference proteome</keyword>